<comment type="subcellular location">
    <subcellularLocation>
        <location evidence="1">Periplasm</location>
    </subcellularLocation>
</comment>
<feature type="domain" description="SsuA/THI5-like" evidence="5">
    <location>
        <begin position="67"/>
        <end position="274"/>
    </location>
</feature>
<reference evidence="6" key="1">
    <citation type="submission" date="2021-03" db="EMBL/GenBank/DDBJ databases">
        <title>Microbacterium sp. nov., a novel actinobacterium isolated from cow dung.</title>
        <authorList>
            <person name="Zhang L."/>
        </authorList>
    </citation>
    <scope>NUCLEOTIDE SEQUENCE</scope>
    <source>
        <strain evidence="6">NEAU-LLB</strain>
    </source>
</reference>
<dbReference type="EMBL" id="JAGFOA010000002">
    <property type="protein sequence ID" value="MBO3663179.1"/>
    <property type="molecule type" value="Genomic_DNA"/>
</dbReference>
<dbReference type="AlphaFoldDB" id="A0A939TTN8"/>
<dbReference type="GO" id="GO:0042597">
    <property type="term" value="C:periplasmic space"/>
    <property type="evidence" value="ECO:0007669"/>
    <property type="project" value="UniProtKB-SubCell"/>
</dbReference>
<keyword evidence="7" id="KW-1185">Reference proteome</keyword>
<accession>A0A939TTN8</accession>
<dbReference type="SUPFAM" id="SSF53850">
    <property type="entry name" value="Periplasmic binding protein-like II"/>
    <property type="match status" value="1"/>
</dbReference>
<evidence type="ECO:0000256" key="2">
    <source>
        <dbReference type="ARBA" id="ARBA00010742"/>
    </source>
</evidence>
<dbReference type="RefSeq" id="WP_208501921.1">
    <property type="nucleotide sequence ID" value="NZ_JAGFOA010000002.1"/>
</dbReference>
<dbReference type="Proteomes" id="UP000680132">
    <property type="component" value="Unassembled WGS sequence"/>
</dbReference>
<gene>
    <name evidence="6" type="ORF">J5V96_06605</name>
</gene>
<dbReference type="PROSITE" id="PS51318">
    <property type="entry name" value="TAT"/>
    <property type="match status" value="1"/>
</dbReference>
<dbReference type="InterPro" id="IPR015168">
    <property type="entry name" value="SsuA/THI5"/>
</dbReference>
<comment type="similarity">
    <text evidence="2">Belongs to the bacterial solute-binding protein SsuA/TauA family.</text>
</comment>
<keyword evidence="3 4" id="KW-0732">Signal</keyword>
<evidence type="ECO:0000256" key="4">
    <source>
        <dbReference type="SAM" id="SignalP"/>
    </source>
</evidence>
<dbReference type="Pfam" id="PF09084">
    <property type="entry name" value="NMT1"/>
    <property type="match status" value="1"/>
</dbReference>
<protein>
    <submittedName>
        <fullName evidence="6">ABC transporter substrate-binding protein</fullName>
    </submittedName>
</protein>
<dbReference type="InterPro" id="IPR006311">
    <property type="entry name" value="TAT_signal"/>
</dbReference>
<evidence type="ECO:0000256" key="1">
    <source>
        <dbReference type="ARBA" id="ARBA00004418"/>
    </source>
</evidence>
<evidence type="ECO:0000259" key="5">
    <source>
        <dbReference type="Pfam" id="PF09084"/>
    </source>
</evidence>
<dbReference type="Gene3D" id="3.40.190.10">
    <property type="entry name" value="Periplasmic binding protein-like II"/>
    <property type="match status" value="2"/>
</dbReference>
<dbReference type="PROSITE" id="PS51257">
    <property type="entry name" value="PROKAR_LIPOPROTEIN"/>
    <property type="match status" value="1"/>
</dbReference>
<comment type="caution">
    <text evidence="6">The sequence shown here is derived from an EMBL/GenBank/DDBJ whole genome shotgun (WGS) entry which is preliminary data.</text>
</comment>
<proteinExistence type="inferred from homology"/>
<organism evidence="6 7">
    <name type="scientific">Microbacterium stercoris</name>
    <dbReference type="NCBI Taxonomy" id="2820289"/>
    <lineage>
        <taxon>Bacteria</taxon>
        <taxon>Bacillati</taxon>
        <taxon>Actinomycetota</taxon>
        <taxon>Actinomycetes</taxon>
        <taxon>Micrococcales</taxon>
        <taxon>Microbacteriaceae</taxon>
        <taxon>Microbacterium</taxon>
    </lineage>
</organism>
<dbReference type="PANTHER" id="PTHR30024">
    <property type="entry name" value="ALIPHATIC SULFONATES-BINDING PROTEIN-RELATED"/>
    <property type="match status" value="1"/>
</dbReference>
<dbReference type="PANTHER" id="PTHR30024:SF47">
    <property type="entry name" value="TAURINE-BINDING PERIPLASMIC PROTEIN"/>
    <property type="match status" value="1"/>
</dbReference>
<feature type="signal peptide" evidence="4">
    <location>
        <begin position="1"/>
        <end position="25"/>
    </location>
</feature>
<sequence length="335" mass="34008">MSPRTRLLSAAALAAAALLALTACASGSPSGPADTAPADTAPAEGGGELTPITVGLLSIAPAAAVQYGIDEGIFEEHGLDVTTQIAQGGAAMLPAVSTGQIDFGVGNPLSVLTAASQGVDVRIASGYSFSLAEGDDINAVVTRADSGITSWKDLAGHSVSVNAVKTQGDLTIGASVKEDGGDPAAVEYIEIAFPDALAQLDAGNVDAVWIPEPFLSMALAAPDKYSVVGYPNQNAIPGLPTMVTFTSGAVAEDAELVSLWREAVADTLKAATDDREGFGQTIAEFTGMPEAAAANLRLERLDGELDPQLITDLSDVALEFGFLETAPDLGTVIIP</sequence>
<name>A0A939TTN8_9MICO</name>
<evidence type="ECO:0000313" key="6">
    <source>
        <dbReference type="EMBL" id="MBO3663179.1"/>
    </source>
</evidence>
<evidence type="ECO:0000313" key="7">
    <source>
        <dbReference type="Proteomes" id="UP000680132"/>
    </source>
</evidence>
<feature type="chain" id="PRO_5036998866" evidence="4">
    <location>
        <begin position="26"/>
        <end position="335"/>
    </location>
</feature>
<evidence type="ECO:0000256" key="3">
    <source>
        <dbReference type="ARBA" id="ARBA00022729"/>
    </source>
</evidence>